<dbReference type="EMBL" id="CAXAMN010021662">
    <property type="protein sequence ID" value="CAK9061981.1"/>
    <property type="molecule type" value="Genomic_DNA"/>
</dbReference>
<feature type="transmembrane region" description="Helical" evidence="1">
    <location>
        <begin position="108"/>
        <end position="133"/>
    </location>
</feature>
<comment type="caution">
    <text evidence="3">The sequence shown here is derived from an EMBL/GenBank/DDBJ whole genome shotgun (WGS) entry which is preliminary data.</text>
</comment>
<accession>A0ABP0NE90</accession>
<keyword evidence="4" id="KW-1185">Reference proteome</keyword>
<keyword evidence="1" id="KW-1133">Transmembrane helix</keyword>
<reference evidence="3 4" key="1">
    <citation type="submission" date="2024-02" db="EMBL/GenBank/DDBJ databases">
        <authorList>
            <person name="Chen Y."/>
            <person name="Shah S."/>
            <person name="Dougan E. K."/>
            <person name="Thang M."/>
            <person name="Chan C."/>
        </authorList>
    </citation>
    <scope>NUCLEOTIDE SEQUENCE [LARGE SCALE GENOMIC DNA]</scope>
</reference>
<proteinExistence type="predicted"/>
<keyword evidence="1" id="KW-0812">Transmembrane</keyword>
<protein>
    <submittedName>
        <fullName evidence="3">Uncharacterized protein</fullName>
    </submittedName>
</protein>
<evidence type="ECO:0000313" key="4">
    <source>
        <dbReference type="Proteomes" id="UP001642484"/>
    </source>
</evidence>
<dbReference type="EMBL" id="CAXAMN010021651">
    <property type="protein sequence ID" value="CAK9061899.1"/>
    <property type="molecule type" value="Genomic_DNA"/>
</dbReference>
<dbReference type="SUPFAM" id="SSF52047">
    <property type="entry name" value="RNI-like"/>
    <property type="match status" value="1"/>
</dbReference>
<sequence>MGCKCAKTVTVERDIELAPLLDASSDEAEPKGTAEVPAEELGWYERGESAFQLGKSAWQRFKGSPLGIFLLERWLPLQDTALDLLITFGKAGWPLCSDDGLFWGQDIWWARISIALIGGTFVVWFLLISPIVFKKLKKHLGQTAAWVVMPLWTLLGLPSLAVADMIFLLVWPMSSPQQGWIANIMRLRVVTETLLESPGQALFQGRIFYVKLTTGRMELEASKVRTLAVSIGTSLFCLALTVKDIHDLAKTQDMGFFACLLDSLLVGLEWRAPLLHMLKSKQTVDFTNEGALTEEHIRQIGAVFEEATNLLECTLTEENLGEGGLQMLWPQVELLCSKNRNFRLHVYGFGGECHYFSKTLEIKSCSSAEHACHVAKSTLVEEVILDTLTEHALQRILKVLMNREDLKNISVKNQRVSEEAFVDLSKVKQKFHSAKLLLENCSGSILLTLPELRANPLLPQLLSVCPKENQSDGKAGETGFLVRTSCGGEDVNLLESPLEISGASVEDVTWMFSLGHEDLRLKNPDFDVRFMQKCLTSVQRLRQRGPFKLRMAYGSVEELATGIVVSRHEELPTLPTGDAVLACHDNKAKQLLVTPKTSIQYTPVLKDTLSHLAIGLAAQNLGAGEVKAVAGNVVKLTNLSYLRLNLTCNNLGEKGGKALADGVGKLQNLSQLTLYLGSNNLGEEGGKAVATGVGKLQNLNHLTLYLGSNNLGEECGKAVATGVGKLQNLNHLTLNLEHNDLREESGNALAYGVGKLQNLNHLALYVRNINLEKETGKTLADGVGKLQNLNHLTLNLGTMFDLGEQGRAAVESIKQSFQRRGLDEDNLVIYYFV</sequence>
<gene>
    <name evidence="2" type="ORF">CCMP2556_LOCUS30440</name>
    <name evidence="3" type="ORF">CCMP2556_LOCUS30483</name>
</gene>
<evidence type="ECO:0000313" key="3">
    <source>
        <dbReference type="EMBL" id="CAK9061981.1"/>
    </source>
</evidence>
<evidence type="ECO:0000256" key="1">
    <source>
        <dbReference type="SAM" id="Phobius"/>
    </source>
</evidence>
<dbReference type="SMART" id="SM00368">
    <property type="entry name" value="LRR_RI"/>
    <property type="match status" value="4"/>
</dbReference>
<name>A0ABP0NE90_9DINO</name>
<dbReference type="InterPro" id="IPR032675">
    <property type="entry name" value="LRR_dom_sf"/>
</dbReference>
<keyword evidence="1" id="KW-0472">Membrane</keyword>
<organism evidence="3 4">
    <name type="scientific">Durusdinium trenchii</name>
    <dbReference type="NCBI Taxonomy" id="1381693"/>
    <lineage>
        <taxon>Eukaryota</taxon>
        <taxon>Sar</taxon>
        <taxon>Alveolata</taxon>
        <taxon>Dinophyceae</taxon>
        <taxon>Suessiales</taxon>
        <taxon>Symbiodiniaceae</taxon>
        <taxon>Durusdinium</taxon>
    </lineage>
</organism>
<feature type="transmembrane region" description="Helical" evidence="1">
    <location>
        <begin position="145"/>
        <end position="171"/>
    </location>
</feature>
<dbReference type="Gene3D" id="3.80.10.10">
    <property type="entry name" value="Ribonuclease Inhibitor"/>
    <property type="match status" value="1"/>
</dbReference>
<dbReference type="Proteomes" id="UP001642484">
    <property type="component" value="Unassembled WGS sequence"/>
</dbReference>
<evidence type="ECO:0000313" key="2">
    <source>
        <dbReference type="EMBL" id="CAK9061899.1"/>
    </source>
</evidence>